<dbReference type="Proteomes" id="UP000189705">
    <property type="component" value="Unplaced"/>
</dbReference>
<dbReference type="GeneID" id="102382623"/>
<evidence type="ECO:0000313" key="2">
    <source>
        <dbReference type="RefSeq" id="XP_025057026.1"/>
    </source>
</evidence>
<evidence type="ECO:0000313" key="1">
    <source>
        <dbReference type="Proteomes" id="UP000189705"/>
    </source>
</evidence>
<protein>
    <submittedName>
        <fullName evidence="2">Uncharacterized protein LOC102382623 isoform X13</fullName>
    </submittedName>
</protein>
<name>A0A3Q0GBI6_ALLSI</name>
<reference evidence="2" key="1">
    <citation type="submission" date="2025-08" db="UniProtKB">
        <authorList>
            <consortium name="RefSeq"/>
        </authorList>
    </citation>
    <scope>IDENTIFICATION</scope>
</reference>
<gene>
    <name evidence="2" type="primary">LOC102382623</name>
</gene>
<organism evidence="1 2">
    <name type="scientific">Alligator sinensis</name>
    <name type="common">Chinese alligator</name>
    <dbReference type="NCBI Taxonomy" id="38654"/>
    <lineage>
        <taxon>Eukaryota</taxon>
        <taxon>Metazoa</taxon>
        <taxon>Chordata</taxon>
        <taxon>Craniata</taxon>
        <taxon>Vertebrata</taxon>
        <taxon>Euteleostomi</taxon>
        <taxon>Archelosauria</taxon>
        <taxon>Archosauria</taxon>
        <taxon>Crocodylia</taxon>
        <taxon>Alligatoridae</taxon>
        <taxon>Alligatorinae</taxon>
        <taxon>Alligator</taxon>
    </lineage>
</organism>
<accession>A0A3Q0GBI6</accession>
<dbReference type="AlphaFoldDB" id="A0A3Q0GBI6"/>
<dbReference type="RefSeq" id="XP_025057026.1">
    <property type="nucleotide sequence ID" value="XM_025201241.1"/>
</dbReference>
<proteinExistence type="predicted"/>
<sequence>MAKADLQQLCQTVLKPGNRVSRKHRDEDGKLRGQRGLVPGYFGDDLRGLLLSSGAPASSPNGFDCERPACSQGICAASLHFSTPNNLITGPQIDPLESFSAERKLCA</sequence>
<keyword evidence="1" id="KW-1185">Reference proteome</keyword>